<dbReference type="PANTHER" id="PTHR21064:SF6">
    <property type="entry name" value="AMINOGLYCOSIDE PHOSPHOTRANSFERASE DOMAIN-CONTAINING PROTEIN"/>
    <property type="match status" value="1"/>
</dbReference>
<accession>A0A9X6ICX1</accession>
<gene>
    <name evidence="3" type="ORF">BK746_27230</name>
</gene>
<feature type="domain" description="Aminoglycoside phosphotransferase" evidence="2">
    <location>
        <begin position="7"/>
        <end position="207"/>
    </location>
</feature>
<dbReference type="GO" id="GO:0009088">
    <property type="term" value="P:threonine biosynthetic process"/>
    <property type="evidence" value="ECO:0007669"/>
    <property type="project" value="TreeGrafter"/>
</dbReference>
<comment type="caution">
    <text evidence="3">The sequence shown here is derived from an EMBL/GenBank/DDBJ whole genome shotgun (WGS) entry which is preliminary data.</text>
</comment>
<dbReference type="InterPro" id="IPR050249">
    <property type="entry name" value="Pseudomonas-type_ThrB"/>
</dbReference>
<evidence type="ECO:0000313" key="4">
    <source>
        <dbReference type="Proteomes" id="UP000195129"/>
    </source>
</evidence>
<dbReference type="EMBL" id="NFDN01000072">
    <property type="protein sequence ID" value="OTY53173.1"/>
    <property type="molecule type" value="Genomic_DNA"/>
</dbReference>
<dbReference type="InterPro" id="IPR002575">
    <property type="entry name" value="Aminoglycoside_PTrfase"/>
</dbReference>
<dbReference type="Gene3D" id="3.90.1200.10">
    <property type="match status" value="1"/>
</dbReference>
<dbReference type="PANTHER" id="PTHR21064">
    <property type="entry name" value="AMINOGLYCOSIDE PHOSPHOTRANSFERASE DOMAIN-CONTAINING PROTEIN-RELATED"/>
    <property type="match status" value="1"/>
</dbReference>
<comment type="similarity">
    <text evidence="1">Belongs to the pseudomonas-type ThrB family.</text>
</comment>
<name>A0A9X6ICX1_BACTU</name>
<dbReference type="GO" id="GO:0004413">
    <property type="term" value="F:homoserine kinase activity"/>
    <property type="evidence" value="ECO:0007669"/>
    <property type="project" value="TreeGrafter"/>
</dbReference>
<reference evidence="3 4" key="1">
    <citation type="submission" date="2016-10" db="EMBL/GenBank/DDBJ databases">
        <title>Comparative genomics of Bacillus thuringiensis reveals a path to pathogens against multiple invertebrate hosts.</title>
        <authorList>
            <person name="Zheng J."/>
            <person name="Gao Q."/>
            <person name="Liu H."/>
            <person name="Peng D."/>
            <person name="Ruan L."/>
            <person name="Sun M."/>
        </authorList>
    </citation>
    <scope>NUCLEOTIDE SEQUENCE [LARGE SCALE GENOMIC DNA]</scope>
    <source>
        <strain evidence="3">BGSC 4CA1</strain>
    </source>
</reference>
<dbReference type="Pfam" id="PF01636">
    <property type="entry name" value="APH"/>
    <property type="match status" value="1"/>
</dbReference>
<evidence type="ECO:0000256" key="1">
    <source>
        <dbReference type="ARBA" id="ARBA00038240"/>
    </source>
</evidence>
<dbReference type="InterPro" id="IPR011009">
    <property type="entry name" value="Kinase-like_dom_sf"/>
</dbReference>
<sequence>MTENRVRLNGGFHNDIFHNKEHNSVVRISPKSKTKEMVMQEIEWMGFLHDKGVPVPKVILPLAYEGERVKTNFEYIPGDSIDVKNKSHWNEVTFKQFGKSLGRMHAISKIHKFESIHRPAWRNDNPDVFNIRENLIPWIGEKYDKLLNSLKAYNITPDNFGLIHNDYHQGNLIMNKKGFITIIDFDDCSYNWFAQDLAVAFYHAYWQHDSYNGNTHNFCDSFMRNFFKGYKMENSLHKVTIKQIPIFLKLREIYLYQLFKQSWDTYHLEAWQEYTIQNLETKINNETPYAGIHDFSIYL</sequence>
<dbReference type="AlphaFoldDB" id="A0A9X6ICX1"/>
<evidence type="ECO:0000313" key="3">
    <source>
        <dbReference type="EMBL" id="OTY53173.1"/>
    </source>
</evidence>
<dbReference type="RefSeq" id="WP_087967507.1">
    <property type="nucleotide sequence ID" value="NZ_NFDN01000072.1"/>
</dbReference>
<dbReference type="SUPFAM" id="SSF56112">
    <property type="entry name" value="Protein kinase-like (PK-like)"/>
    <property type="match status" value="1"/>
</dbReference>
<organism evidence="3 4">
    <name type="scientific">Bacillus thuringiensis serovar yosoo</name>
    <dbReference type="NCBI Taxonomy" id="180848"/>
    <lineage>
        <taxon>Bacteria</taxon>
        <taxon>Bacillati</taxon>
        <taxon>Bacillota</taxon>
        <taxon>Bacilli</taxon>
        <taxon>Bacillales</taxon>
        <taxon>Bacillaceae</taxon>
        <taxon>Bacillus</taxon>
        <taxon>Bacillus cereus group</taxon>
    </lineage>
</organism>
<evidence type="ECO:0000259" key="2">
    <source>
        <dbReference type="Pfam" id="PF01636"/>
    </source>
</evidence>
<protein>
    <recommendedName>
        <fullName evidence="2">Aminoglycoside phosphotransferase domain-containing protein</fullName>
    </recommendedName>
</protein>
<dbReference type="Proteomes" id="UP000195129">
    <property type="component" value="Unassembled WGS sequence"/>
</dbReference>
<proteinExistence type="inferred from homology"/>